<organism evidence="1 2">
    <name type="scientific">Serinicoccus hydrothermalis</name>
    <dbReference type="NCBI Taxonomy" id="1758689"/>
    <lineage>
        <taxon>Bacteria</taxon>
        <taxon>Bacillati</taxon>
        <taxon>Actinomycetota</taxon>
        <taxon>Actinomycetes</taxon>
        <taxon>Micrococcales</taxon>
        <taxon>Ornithinimicrobiaceae</taxon>
        <taxon>Serinicoccus</taxon>
    </lineage>
</organism>
<accession>A0A1B1N9I2</accession>
<dbReference type="KEGG" id="serj:SGUI_0665"/>
<sequence>MIGYVGSLQAGTPAGFFGITNRPDELVHLLLDVAERQR</sequence>
<evidence type="ECO:0000313" key="1">
    <source>
        <dbReference type="EMBL" id="ANS78061.1"/>
    </source>
</evidence>
<dbReference type="AlphaFoldDB" id="A0A1B1N9I2"/>
<dbReference type="Proteomes" id="UP000092482">
    <property type="component" value="Chromosome"/>
</dbReference>
<dbReference type="EMBL" id="CP014989">
    <property type="protein sequence ID" value="ANS78061.1"/>
    <property type="molecule type" value="Genomic_DNA"/>
</dbReference>
<proteinExistence type="predicted"/>
<reference evidence="1 2" key="1">
    <citation type="submission" date="2016-03" db="EMBL/GenBank/DDBJ databases">
        <title>Shallow-sea hydrothermal system.</title>
        <authorList>
            <person name="Tang K."/>
        </authorList>
    </citation>
    <scope>NUCLEOTIDE SEQUENCE [LARGE SCALE GENOMIC DNA]</scope>
    <source>
        <strain evidence="1 2">JLT9</strain>
    </source>
</reference>
<name>A0A1B1N9I2_9MICO</name>
<gene>
    <name evidence="1" type="ORF">SGUI_0665</name>
</gene>
<protein>
    <submittedName>
        <fullName evidence="1">Uncharacterized protein</fullName>
    </submittedName>
</protein>
<keyword evidence="2" id="KW-1185">Reference proteome</keyword>
<evidence type="ECO:0000313" key="2">
    <source>
        <dbReference type="Proteomes" id="UP000092482"/>
    </source>
</evidence>